<sequence>MVDPSTNLHYDNMLFAQIDAVYSALGALGYGKMPVHISETGWPSKGDEDEVGATVENARKYNGNVMKLSSKKGTPLRPEVDLNIYVFALFNENMKPGPTSERNYGLFKPD</sequence>
<organism evidence="9 10">
    <name type="scientific">Trifolium medium</name>
    <dbReference type="NCBI Taxonomy" id="97028"/>
    <lineage>
        <taxon>Eukaryota</taxon>
        <taxon>Viridiplantae</taxon>
        <taxon>Streptophyta</taxon>
        <taxon>Embryophyta</taxon>
        <taxon>Tracheophyta</taxon>
        <taxon>Spermatophyta</taxon>
        <taxon>Magnoliopsida</taxon>
        <taxon>eudicotyledons</taxon>
        <taxon>Gunneridae</taxon>
        <taxon>Pentapetalae</taxon>
        <taxon>rosids</taxon>
        <taxon>fabids</taxon>
        <taxon>Fabales</taxon>
        <taxon>Fabaceae</taxon>
        <taxon>Papilionoideae</taxon>
        <taxon>50 kb inversion clade</taxon>
        <taxon>NPAAA clade</taxon>
        <taxon>Hologalegina</taxon>
        <taxon>IRL clade</taxon>
        <taxon>Trifolieae</taxon>
        <taxon>Trifolium</taxon>
    </lineage>
</organism>
<dbReference type="EMBL" id="LXQA010110240">
    <property type="protein sequence ID" value="MCI18458.1"/>
    <property type="molecule type" value="Genomic_DNA"/>
</dbReference>
<dbReference type="EC" id="3.2.1.39" evidence="3"/>
<comment type="caution">
    <text evidence="9">The sequence shown here is derived from an EMBL/GenBank/DDBJ whole genome shotgun (WGS) entry which is preliminary data.</text>
</comment>
<evidence type="ECO:0000313" key="10">
    <source>
        <dbReference type="Proteomes" id="UP000265520"/>
    </source>
</evidence>
<dbReference type="PANTHER" id="PTHR32227">
    <property type="entry name" value="GLUCAN ENDO-1,3-BETA-GLUCOSIDASE BG1-RELATED-RELATED"/>
    <property type="match status" value="1"/>
</dbReference>
<proteinExistence type="inferred from homology"/>
<evidence type="ECO:0000256" key="3">
    <source>
        <dbReference type="ARBA" id="ARBA00012780"/>
    </source>
</evidence>
<dbReference type="Gene3D" id="3.20.20.80">
    <property type="entry name" value="Glycosidases"/>
    <property type="match status" value="1"/>
</dbReference>
<evidence type="ECO:0000313" key="9">
    <source>
        <dbReference type="EMBL" id="MCI18458.1"/>
    </source>
</evidence>
<comment type="similarity">
    <text evidence="2 8">Belongs to the glycosyl hydrolase 17 family.</text>
</comment>
<evidence type="ECO:0000256" key="1">
    <source>
        <dbReference type="ARBA" id="ARBA00000382"/>
    </source>
</evidence>
<dbReference type="Pfam" id="PF00332">
    <property type="entry name" value="Glyco_hydro_17"/>
    <property type="match status" value="1"/>
</dbReference>
<evidence type="ECO:0000256" key="7">
    <source>
        <dbReference type="ARBA" id="ARBA00033417"/>
    </source>
</evidence>
<accession>A0A392Q2Y3</accession>
<evidence type="ECO:0000256" key="8">
    <source>
        <dbReference type="RuleBase" id="RU004335"/>
    </source>
</evidence>
<evidence type="ECO:0000256" key="4">
    <source>
        <dbReference type="ARBA" id="ARBA00022801"/>
    </source>
</evidence>
<keyword evidence="10" id="KW-1185">Reference proteome</keyword>
<dbReference type="InterPro" id="IPR000490">
    <property type="entry name" value="Glyco_hydro_17"/>
</dbReference>
<dbReference type="AlphaFoldDB" id="A0A392Q2Y3"/>
<keyword evidence="5" id="KW-0326">Glycosidase</keyword>
<reference evidence="9 10" key="1">
    <citation type="journal article" date="2018" name="Front. Plant Sci.">
        <title>Red Clover (Trifolium pratense) and Zigzag Clover (T. medium) - A Picture of Genomic Similarities and Differences.</title>
        <authorList>
            <person name="Dluhosova J."/>
            <person name="Istvanek J."/>
            <person name="Nedelnik J."/>
            <person name="Repkova J."/>
        </authorList>
    </citation>
    <scope>NUCLEOTIDE SEQUENCE [LARGE SCALE GENOMIC DNA]</scope>
    <source>
        <strain evidence="10">cv. 10/8</strain>
        <tissue evidence="9">Leaf</tissue>
    </source>
</reference>
<evidence type="ECO:0000256" key="2">
    <source>
        <dbReference type="ARBA" id="ARBA00008773"/>
    </source>
</evidence>
<dbReference type="InterPro" id="IPR017853">
    <property type="entry name" value="GH"/>
</dbReference>
<comment type="catalytic activity">
    <reaction evidence="1">
        <text>Hydrolysis of (1-&gt;3)-beta-D-glucosidic linkages in (1-&gt;3)-beta-D-glucans.</text>
        <dbReference type="EC" id="3.2.1.39"/>
    </reaction>
</comment>
<keyword evidence="4" id="KW-0378">Hydrolase</keyword>
<dbReference type="GO" id="GO:0042973">
    <property type="term" value="F:glucan endo-1,3-beta-D-glucosidase activity"/>
    <property type="evidence" value="ECO:0007669"/>
    <property type="project" value="UniProtKB-EC"/>
</dbReference>
<name>A0A392Q2Y3_9FABA</name>
<dbReference type="Proteomes" id="UP000265520">
    <property type="component" value="Unassembled WGS sequence"/>
</dbReference>
<evidence type="ECO:0000256" key="6">
    <source>
        <dbReference type="ARBA" id="ARBA00033335"/>
    </source>
</evidence>
<evidence type="ECO:0000256" key="5">
    <source>
        <dbReference type="ARBA" id="ARBA00023295"/>
    </source>
</evidence>
<dbReference type="GO" id="GO:0005975">
    <property type="term" value="P:carbohydrate metabolic process"/>
    <property type="evidence" value="ECO:0007669"/>
    <property type="project" value="InterPro"/>
</dbReference>
<protein>
    <recommendedName>
        <fullName evidence="3">glucan endo-1,3-beta-D-glucosidase</fullName>
        <ecNumber evidence="3">3.2.1.39</ecNumber>
    </recommendedName>
    <alternativeName>
        <fullName evidence="6">(1-&gt;3)-beta-glucan endohydrolase</fullName>
    </alternativeName>
    <alternativeName>
        <fullName evidence="7">Beta-1,3-endoglucanase</fullName>
    </alternativeName>
</protein>
<dbReference type="SUPFAM" id="SSF51445">
    <property type="entry name" value="(Trans)glycosidases"/>
    <property type="match status" value="1"/>
</dbReference>
<dbReference type="InterPro" id="IPR044965">
    <property type="entry name" value="Glyco_hydro_17_plant"/>
</dbReference>
<feature type="non-terminal residue" evidence="9">
    <location>
        <position position="110"/>
    </location>
</feature>